<reference evidence="1" key="1">
    <citation type="submission" date="2020-11" db="EMBL/GenBank/DDBJ databases">
        <authorList>
            <person name="Tran Van P."/>
        </authorList>
    </citation>
    <scope>NUCLEOTIDE SEQUENCE</scope>
</reference>
<dbReference type="AlphaFoldDB" id="A0A7R8WUI7"/>
<name>A0A7R8WUI7_9CRUS</name>
<sequence length="104" mass="11918">FVVVIFSQVMVQAVRVRSFLSSQLFRAATVRHAKLSSSSQVISITPAKERNNKFDALKYIDPALLKQWDKFQIQSAKKVIFRDTEQWQADICPKDTSISEKLQS</sequence>
<protein>
    <submittedName>
        <fullName evidence="1">Uncharacterized protein</fullName>
    </submittedName>
</protein>
<organism evidence="1">
    <name type="scientific">Cyprideis torosa</name>
    <dbReference type="NCBI Taxonomy" id="163714"/>
    <lineage>
        <taxon>Eukaryota</taxon>
        <taxon>Metazoa</taxon>
        <taxon>Ecdysozoa</taxon>
        <taxon>Arthropoda</taxon>
        <taxon>Crustacea</taxon>
        <taxon>Oligostraca</taxon>
        <taxon>Ostracoda</taxon>
        <taxon>Podocopa</taxon>
        <taxon>Podocopida</taxon>
        <taxon>Cytherocopina</taxon>
        <taxon>Cytheroidea</taxon>
        <taxon>Cytherideidae</taxon>
        <taxon>Cyprideis</taxon>
    </lineage>
</organism>
<feature type="non-terminal residue" evidence="1">
    <location>
        <position position="1"/>
    </location>
</feature>
<proteinExistence type="predicted"/>
<dbReference type="EMBL" id="OB688633">
    <property type="protein sequence ID" value="CAD7237492.1"/>
    <property type="molecule type" value="Genomic_DNA"/>
</dbReference>
<accession>A0A7R8WUI7</accession>
<evidence type="ECO:0000313" key="1">
    <source>
        <dbReference type="EMBL" id="CAD7237492.1"/>
    </source>
</evidence>
<gene>
    <name evidence="1" type="ORF">CTOB1V02_LOCUS15307</name>
</gene>